<dbReference type="RefSeq" id="WP_212995964.1">
    <property type="nucleotide sequence ID" value="NZ_BAAATW010000002.1"/>
</dbReference>
<organism evidence="1 2">
    <name type="scientific">Winogradskya consettensis</name>
    <dbReference type="NCBI Taxonomy" id="113560"/>
    <lineage>
        <taxon>Bacteria</taxon>
        <taxon>Bacillati</taxon>
        <taxon>Actinomycetota</taxon>
        <taxon>Actinomycetes</taxon>
        <taxon>Micromonosporales</taxon>
        <taxon>Micromonosporaceae</taxon>
        <taxon>Winogradskya</taxon>
    </lineage>
</organism>
<evidence type="ECO:0000313" key="2">
    <source>
        <dbReference type="Proteomes" id="UP000680865"/>
    </source>
</evidence>
<comment type="caution">
    <text evidence="1">The sequence shown here is derived from an EMBL/GenBank/DDBJ whole genome shotgun (WGS) entry which is preliminary data.</text>
</comment>
<dbReference type="Proteomes" id="UP000680865">
    <property type="component" value="Unassembled WGS sequence"/>
</dbReference>
<protein>
    <submittedName>
        <fullName evidence="1">Uncharacterized protein</fullName>
    </submittedName>
</protein>
<gene>
    <name evidence="1" type="ORF">Aco04nite_09930</name>
</gene>
<proteinExistence type="predicted"/>
<dbReference type="EMBL" id="BOQP01000004">
    <property type="protein sequence ID" value="GIM68234.1"/>
    <property type="molecule type" value="Genomic_DNA"/>
</dbReference>
<keyword evidence="2" id="KW-1185">Reference proteome</keyword>
<dbReference type="AlphaFoldDB" id="A0A919SAX9"/>
<reference evidence="1" key="1">
    <citation type="submission" date="2021-03" db="EMBL/GenBank/DDBJ databases">
        <title>Whole genome shotgun sequence of Actinoplanes consettensis NBRC 14913.</title>
        <authorList>
            <person name="Komaki H."/>
            <person name="Tamura T."/>
        </authorList>
    </citation>
    <scope>NUCLEOTIDE SEQUENCE</scope>
    <source>
        <strain evidence="1">NBRC 14913</strain>
    </source>
</reference>
<sequence length="212" mass="22819">MIDIELVLPAGWAYIPTAPGLARLRERAINGIVRHALPDTLPRDKAGPWRRVLRADLTRATDEAERQGARAVVLPVTEMYGMRLPGTLVLSVIEDEGDDVRDPRQVLDGILADAGTDGTALEVGGCPAARISQVMDSDAIGRRAPSVRVSYFVAAPGAPGTWGLLTFTVLSDGDVEADPVRAIVLLFDMAVSTLRWSDRVDVPTEDELLANL</sequence>
<name>A0A919SAX9_9ACTN</name>
<accession>A0A919SAX9</accession>
<evidence type="ECO:0000313" key="1">
    <source>
        <dbReference type="EMBL" id="GIM68234.1"/>
    </source>
</evidence>